<dbReference type="Proteomes" id="UP000018144">
    <property type="component" value="Unassembled WGS sequence"/>
</dbReference>
<gene>
    <name evidence="1" type="ORF">PCON_03871</name>
</gene>
<name>U4LVE7_PYROM</name>
<reference evidence="1 2" key="1">
    <citation type="journal article" date="2013" name="PLoS Genet.">
        <title>The genome and development-dependent transcriptomes of Pyronema confluens: a window into fungal evolution.</title>
        <authorList>
            <person name="Traeger S."/>
            <person name="Altegoer F."/>
            <person name="Freitag M."/>
            <person name="Gabaldon T."/>
            <person name="Kempken F."/>
            <person name="Kumar A."/>
            <person name="Marcet-Houben M."/>
            <person name="Poggeler S."/>
            <person name="Stajich J.E."/>
            <person name="Nowrousian M."/>
        </authorList>
    </citation>
    <scope>NUCLEOTIDE SEQUENCE [LARGE SCALE GENOMIC DNA]</scope>
    <source>
        <strain evidence="2">CBS 100304</strain>
        <tissue evidence="1">Vegetative mycelium</tissue>
    </source>
</reference>
<organism evidence="1 2">
    <name type="scientific">Pyronema omphalodes (strain CBS 100304)</name>
    <name type="common">Pyronema confluens</name>
    <dbReference type="NCBI Taxonomy" id="1076935"/>
    <lineage>
        <taxon>Eukaryota</taxon>
        <taxon>Fungi</taxon>
        <taxon>Dikarya</taxon>
        <taxon>Ascomycota</taxon>
        <taxon>Pezizomycotina</taxon>
        <taxon>Pezizomycetes</taxon>
        <taxon>Pezizales</taxon>
        <taxon>Pyronemataceae</taxon>
        <taxon>Pyronema</taxon>
    </lineage>
</organism>
<protein>
    <submittedName>
        <fullName evidence="1">Uncharacterized protein</fullName>
    </submittedName>
</protein>
<dbReference type="EMBL" id="HF936554">
    <property type="protein sequence ID" value="CCX34507.1"/>
    <property type="molecule type" value="Genomic_DNA"/>
</dbReference>
<keyword evidence="2" id="KW-1185">Reference proteome</keyword>
<proteinExistence type="predicted"/>
<dbReference type="AlphaFoldDB" id="U4LVE7"/>
<evidence type="ECO:0000313" key="2">
    <source>
        <dbReference type="Proteomes" id="UP000018144"/>
    </source>
</evidence>
<sequence length="29" mass="3098">MTDMSCQGPKLKMRSASEIAWLTSGAPCP</sequence>
<accession>U4LVE7</accession>
<evidence type="ECO:0000313" key="1">
    <source>
        <dbReference type="EMBL" id="CCX34507.1"/>
    </source>
</evidence>